<dbReference type="InterPro" id="IPR036388">
    <property type="entry name" value="WH-like_DNA-bd_sf"/>
</dbReference>
<dbReference type="GO" id="GO:0003700">
    <property type="term" value="F:DNA-binding transcription factor activity"/>
    <property type="evidence" value="ECO:0007669"/>
    <property type="project" value="InterPro"/>
</dbReference>
<dbReference type="InterPro" id="IPR002577">
    <property type="entry name" value="HTH_HxlR"/>
</dbReference>
<dbReference type="SMART" id="SM00418">
    <property type="entry name" value="HTH_ARSR"/>
    <property type="match status" value="1"/>
</dbReference>
<evidence type="ECO:0000313" key="6">
    <source>
        <dbReference type="Proteomes" id="UP000324611"/>
    </source>
</evidence>
<dbReference type="PANTHER" id="PTHR33204:SF29">
    <property type="entry name" value="TRANSCRIPTIONAL REGULATOR"/>
    <property type="match status" value="1"/>
</dbReference>
<sequence length="109" mass="12426">MENKVENNSCPFTTTIALIGGRWKSIILFLLSDHTRCFGEIAARMPSISRKVLSEQLKELEADGLIHREKFKEIPPRVEYSLTDLGQSLRPILKDLAIWGQKMVLDTVK</sequence>
<gene>
    <name evidence="5" type="ORF">F0L74_15410</name>
</gene>
<dbReference type="Proteomes" id="UP000324611">
    <property type="component" value="Unassembled WGS sequence"/>
</dbReference>
<feature type="domain" description="HTH hxlR-type" evidence="4">
    <location>
        <begin position="10"/>
        <end position="108"/>
    </location>
</feature>
<dbReference type="InterPro" id="IPR001845">
    <property type="entry name" value="HTH_ArsR_DNA-bd_dom"/>
</dbReference>
<accession>A0A5B2VR66</accession>
<dbReference type="Gene3D" id="1.10.10.10">
    <property type="entry name" value="Winged helix-like DNA-binding domain superfamily/Winged helix DNA-binding domain"/>
    <property type="match status" value="1"/>
</dbReference>
<comment type="caution">
    <text evidence="5">The sequence shown here is derived from an EMBL/GenBank/DDBJ whole genome shotgun (WGS) entry which is preliminary data.</text>
</comment>
<dbReference type="PROSITE" id="PS51118">
    <property type="entry name" value="HTH_HXLR"/>
    <property type="match status" value="1"/>
</dbReference>
<dbReference type="SUPFAM" id="SSF46785">
    <property type="entry name" value="Winged helix' DNA-binding domain"/>
    <property type="match status" value="1"/>
</dbReference>
<dbReference type="RefSeq" id="WP_149838809.1">
    <property type="nucleotide sequence ID" value="NZ_VUOC01000003.1"/>
</dbReference>
<dbReference type="CDD" id="cd00090">
    <property type="entry name" value="HTH_ARSR"/>
    <property type="match status" value="1"/>
</dbReference>
<evidence type="ECO:0000256" key="3">
    <source>
        <dbReference type="ARBA" id="ARBA00023163"/>
    </source>
</evidence>
<evidence type="ECO:0000256" key="1">
    <source>
        <dbReference type="ARBA" id="ARBA00023015"/>
    </source>
</evidence>
<keyword evidence="3" id="KW-0804">Transcription</keyword>
<protein>
    <submittedName>
        <fullName evidence="5">Helix-turn-helix transcriptional regulator</fullName>
    </submittedName>
</protein>
<organism evidence="5 6">
    <name type="scientific">Chitinophaga agrisoli</name>
    <dbReference type="NCBI Taxonomy" id="2607653"/>
    <lineage>
        <taxon>Bacteria</taxon>
        <taxon>Pseudomonadati</taxon>
        <taxon>Bacteroidota</taxon>
        <taxon>Chitinophagia</taxon>
        <taxon>Chitinophagales</taxon>
        <taxon>Chitinophagaceae</taxon>
        <taxon>Chitinophaga</taxon>
    </lineage>
</organism>
<dbReference type="Pfam" id="PF01638">
    <property type="entry name" value="HxlR"/>
    <property type="match status" value="1"/>
</dbReference>
<reference evidence="5 6" key="1">
    <citation type="submission" date="2019-09" db="EMBL/GenBank/DDBJ databases">
        <title>Chitinophaga ginsengihumi sp. nov., isolated from soil of ginseng rhizosphere.</title>
        <authorList>
            <person name="Lee J."/>
        </authorList>
    </citation>
    <scope>NUCLEOTIDE SEQUENCE [LARGE SCALE GENOMIC DNA]</scope>
    <source>
        <strain evidence="5 6">BN140078</strain>
    </source>
</reference>
<evidence type="ECO:0000256" key="2">
    <source>
        <dbReference type="ARBA" id="ARBA00023125"/>
    </source>
</evidence>
<dbReference type="EMBL" id="VUOC01000003">
    <property type="protein sequence ID" value="KAA2241294.1"/>
    <property type="molecule type" value="Genomic_DNA"/>
</dbReference>
<proteinExistence type="predicted"/>
<reference evidence="5 6" key="2">
    <citation type="submission" date="2019-09" db="EMBL/GenBank/DDBJ databases">
        <authorList>
            <person name="Jin C."/>
        </authorList>
    </citation>
    <scope>NUCLEOTIDE SEQUENCE [LARGE SCALE GENOMIC DNA]</scope>
    <source>
        <strain evidence="5 6">BN140078</strain>
    </source>
</reference>
<evidence type="ECO:0000259" key="4">
    <source>
        <dbReference type="PROSITE" id="PS51118"/>
    </source>
</evidence>
<dbReference type="InterPro" id="IPR036390">
    <property type="entry name" value="WH_DNA-bd_sf"/>
</dbReference>
<dbReference type="PANTHER" id="PTHR33204">
    <property type="entry name" value="TRANSCRIPTIONAL REGULATOR, MARR FAMILY"/>
    <property type="match status" value="1"/>
</dbReference>
<evidence type="ECO:0000313" key="5">
    <source>
        <dbReference type="EMBL" id="KAA2241294.1"/>
    </source>
</evidence>
<dbReference type="InterPro" id="IPR011991">
    <property type="entry name" value="ArsR-like_HTH"/>
</dbReference>
<name>A0A5B2VR66_9BACT</name>
<dbReference type="GO" id="GO:0003677">
    <property type="term" value="F:DNA binding"/>
    <property type="evidence" value="ECO:0007669"/>
    <property type="project" value="UniProtKB-KW"/>
</dbReference>
<dbReference type="AlphaFoldDB" id="A0A5B2VR66"/>
<keyword evidence="2" id="KW-0238">DNA-binding</keyword>
<keyword evidence="1" id="KW-0805">Transcription regulation</keyword>
<keyword evidence="6" id="KW-1185">Reference proteome</keyword>